<keyword evidence="4" id="KW-1185">Reference proteome</keyword>
<dbReference type="InterPro" id="IPR029498">
    <property type="entry name" value="HeLo_dom"/>
</dbReference>
<sequence length="259" mass="27923">MAEAAGLAVGIIGLSGLFNNAVDCFEYVQIGRSLGRDFQTSLLRLDVARLQLTRWGESMGLGSALDEVQSLFPTRLSSTEVPLAERLLGQILDLFTEAERASNRTQNASSSQTSLAAHYSTADLDGVPASLHQRMHGIAIRRQGTAGLREKVKWALHGKKQLSRLIEDIHDLVNELMDLHPDLDGQRRLCEAEISGMNSEAELAELRNVAANQDKVLTETIKKLLGSSSGSNTVTFSGDNNSGFQLGVNTGTISGISFG</sequence>
<evidence type="ECO:0000313" key="3">
    <source>
        <dbReference type="EMBL" id="KAH7161759.1"/>
    </source>
</evidence>
<organism evidence="3 4">
    <name type="scientific">Dactylonectria macrodidyma</name>
    <dbReference type="NCBI Taxonomy" id="307937"/>
    <lineage>
        <taxon>Eukaryota</taxon>
        <taxon>Fungi</taxon>
        <taxon>Dikarya</taxon>
        <taxon>Ascomycota</taxon>
        <taxon>Pezizomycotina</taxon>
        <taxon>Sordariomycetes</taxon>
        <taxon>Hypocreomycetidae</taxon>
        <taxon>Hypocreales</taxon>
        <taxon>Nectriaceae</taxon>
        <taxon>Dactylonectria</taxon>
    </lineage>
</organism>
<dbReference type="Pfam" id="PF14479">
    <property type="entry name" value="HeLo"/>
    <property type="match status" value="1"/>
</dbReference>
<dbReference type="PANTHER" id="PTHR37542:SF3">
    <property type="entry name" value="PRION-INHIBITION AND PROPAGATION HELO DOMAIN-CONTAINING PROTEIN"/>
    <property type="match status" value="1"/>
</dbReference>
<gene>
    <name evidence="3" type="ORF">EDB81DRAFT_785493</name>
</gene>
<evidence type="ECO:0000313" key="4">
    <source>
        <dbReference type="Proteomes" id="UP000738349"/>
    </source>
</evidence>
<proteinExistence type="predicted"/>
<accession>A0A9P9FHW4</accession>
<dbReference type="Gene3D" id="1.20.120.1020">
    <property type="entry name" value="Prion-inhibition and propagation, HeLo domain"/>
    <property type="match status" value="1"/>
</dbReference>
<reference evidence="3" key="1">
    <citation type="journal article" date="2021" name="Nat. Commun.">
        <title>Genetic determinants of endophytism in the Arabidopsis root mycobiome.</title>
        <authorList>
            <person name="Mesny F."/>
            <person name="Miyauchi S."/>
            <person name="Thiergart T."/>
            <person name="Pickel B."/>
            <person name="Atanasova L."/>
            <person name="Karlsson M."/>
            <person name="Huettel B."/>
            <person name="Barry K.W."/>
            <person name="Haridas S."/>
            <person name="Chen C."/>
            <person name="Bauer D."/>
            <person name="Andreopoulos W."/>
            <person name="Pangilinan J."/>
            <person name="LaButti K."/>
            <person name="Riley R."/>
            <person name="Lipzen A."/>
            <person name="Clum A."/>
            <person name="Drula E."/>
            <person name="Henrissat B."/>
            <person name="Kohler A."/>
            <person name="Grigoriev I.V."/>
            <person name="Martin F.M."/>
            <person name="Hacquard S."/>
        </authorList>
    </citation>
    <scope>NUCLEOTIDE SEQUENCE</scope>
    <source>
        <strain evidence="3">MPI-CAGE-AT-0147</strain>
    </source>
</reference>
<evidence type="ECO:0000259" key="2">
    <source>
        <dbReference type="Pfam" id="PF17046"/>
    </source>
</evidence>
<keyword evidence="3" id="KW-0034">Amyloid</keyword>
<dbReference type="AlphaFoldDB" id="A0A9P9FHW4"/>
<name>A0A9P9FHW4_9HYPO</name>
<dbReference type="InterPro" id="IPR038305">
    <property type="entry name" value="HeLo_sf"/>
</dbReference>
<dbReference type="PANTHER" id="PTHR37542">
    <property type="entry name" value="HELO DOMAIN-CONTAINING PROTEIN-RELATED"/>
    <property type="match status" value="1"/>
</dbReference>
<keyword evidence="3" id="KW-0640">Prion</keyword>
<dbReference type="InterPro" id="IPR031469">
    <property type="entry name" value="SesB_dom"/>
</dbReference>
<dbReference type="Pfam" id="PF17046">
    <property type="entry name" value="Ses_B"/>
    <property type="match status" value="1"/>
</dbReference>
<feature type="domain" description="Fungal death-pathway protein SesB" evidence="2">
    <location>
        <begin position="230"/>
        <end position="255"/>
    </location>
</feature>
<dbReference type="Proteomes" id="UP000738349">
    <property type="component" value="Unassembled WGS sequence"/>
</dbReference>
<protein>
    <submittedName>
        <fullName evidence="3">Prion-inhibition and propagation-domain-containing protein</fullName>
    </submittedName>
</protein>
<dbReference type="OrthoDB" id="20872at2759"/>
<comment type="caution">
    <text evidence="3">The sequence shown here is derived from an EMBL/GenBank/DDBJ whole genome shotgun (WGS) entry which is preliminary data.</text>
</comment>
<dbReference type="EMBL" id="JAGMUV010000004">
    <property type="protein sequence ID" value="KAH7161759.1"/>
    <property type="molecule type" value="Genomic_DNA"/>
</dbReference>
<feature type="domain" description="Prion-inhibition and propagation HeLo" evidence="1">
    <location>
        <begin position="6"/>
        <end position="206"/>
    </location>
</feature>
<evidence type="ECO:0000259" key="1">
    <source>
        <dbReference type="Pfam" id="PF14479"/>
    </source>
</evidence>